<dbReference type="AlphaFoldDB" id="G8QRF0"/>
<sequence length="182" mass="21150">MEDQQWLLLNFTLPKEPSRVRVSVWRKLKKKGSINIGQSMWILPVSDPHLLFFTAISEEITQNKGTAFLLTATFIKEINAPDVIELFNSARNEEYTEFLEKCEDFSDEIEKETTIENFSFGELEENEEEYKKLSEWLQKILERDFFSSSVGLQAKQQLGKCQQLLEEFSSKVYSSSEEEGAI</sequence>
<evidence type="ECO:0000313" key="3">
    <source>
        <dbReference type="Proteomes" id="UP000005632"/>
    </source>
</evidence>
<protein>
    <recommendedName>
        <fullName evidence="1">ChrB N-terminal domain-containing protein</fullName>
    </recommendedName>
</protein>
<dbReference type="Pfam" id="PF20229">
    <property type="entry name" value="ChrB_N"/>
    <property type="match status" value="1"/>
</dbReference>
<dbReference type="OrthoDB" id="162815at2"/>
<dbReference type="InterPro" id="IPR046858">
    <property type="entry name" value="ChrB_N"/>
</dbReference>
<dbReference type="eggNOG" id="COG4275">
    <property type="taxonomic scope" value="Bacteria"/>
</dbReference>
<feature type="domain" description="ChrB N-terminal" evidence="1">
    <location>
        <begin position="21"/>
        <end position="177"/>
    </location>
</feature>
<evidence type="ECO:0000259" key="1">
    <source>
        <dbReference type="Pfam" id="PF20229"/>
    </source>
</evidence>
<dbReference type="EMBL" id="CP003155">
    <property type="protein sequence ID" value="AEV28803.1"/>
    <property type="molecule type" value="Genomic_DNA"/>
</dbReference>
<dbReference type="HOGENOM" id="CLU_114046_0_0_12"/>
<dbReference type="KEGG" id="sgp:SpiGrapes_0978"/>
<dbReference type="Proteomes" id="UP000005632">
    <property type="component" value="Chromosome"/>
</dbReference>
<dbReference type="RefSeq" id="WP_014269652.1">
    <property type="nucleotide sequence ID" value="NC_016633.1"/>
</dbReference>
<accession>G8QRF0</accession>
<reference evidence="2 3" key="1">
    <citation type="submission" date="2011-11" db="EMBL/GenBank/DDBJ databases">
        <title>Complete sequence of Spirochaeta sp. grapes.</title>
        <authorList>
            <consortium name="US DOE Joint Genome Institute"/>
            <person name="Lucas S."/>
            <person name="Han J."/>
            <person name="Lapidus A."/>
            <person name="Cheng J.-F."/>
            <person name="Goodwin L."/>
            <person name="Pitluck S."/>
            <person name="Peters L."/>
            <person name="Ovchinnikova G."/>
            <person name="Munk A.C."/>
            <person name="Detter J.C."/>
            <person name="Han C."/>
            <person name="Tapia R."/>
            <person name="Land M."/>
            <person name="Hauser L."/>
            <person name="Kyrpides N."/>
            <person name="Ivanova N."/>
            <person name="Pagani I."/>
            <person name="Ritalahtilisa K."/>
            <person name="Loeffler F."/>
            <person name="Woyke T."/>
        </authorList>
    </citation>
    <scope>NUCLEOTIDE SEQUENCE [LARGE SCALE GENOMIC DNA]</scope>
    <source>
        <strain evidence="3">ATCC BAA-1885 / DSM 22778 / Grapes</strain>
    </source>
</reference>
<name>G8QRF0_SPHPG</name>
<gene>
    <name evidence="2" type="ordered locus">SpiGrapes_0978</name>
</gene>
<keyword evidence="3" id="KW-1185">Reference proteome</keyword>
<dbReference type="STRING" id="158190.SpiGrapes_0978"/>
<proteinExistence type="predicted"/>
<organism evidence="2 3">
    <name type="scientific">Sphaerochaeta pleomorpha (strain ATCC BAA-1885 / DSM 22778 / Grapes)</name>
    <dbReference type="NCBI Taxonomy" id="158190"/>
    <lineage>
        <taxon>Bacteria</taxon>
        <taxon>Pseudomonadati</taxon>
        <taxon>Spirochaetota</taxon>
        <taxon>Spirochaetia</taxon>
        <taxon>Spirochaetales</taxon>
        <taxon>Sphaerochaetaceae</taxon>
        <taxon>Sphaerochaeta</taxon>
    </lineage>
</organism>
<evidence type="ECO:0000313" key="2">
    <source>
        <dbReference type="EMBL" id="AEV28803.1"/>
    </source>
</evidence>